<evidence type="ECO:0000313" key="1">
    <source>
        <dbReference type="EMBL" id="SCF27813.1"/>
    </source>
</evidence>
<dbReference type="InParanoid" id="A0A1C4Z4G2"/>
<dbReference type="Proteomes" id="UP000198253">
    <property type="component" value="Chromosome I"/>
</dbReference>
<dbReference type="AlphaFoldDB" id="A0A1C4Z4G2"/>
<name>A0A1C4Z4G2_MICEC</name>
<evidence type="ECO:0000313" key="2">
    <source>
        <dbReference type="Proteomes" id="UP000198253"/>
    </source>
</evidence>
<sequence length="39" mass="4187">MLKHSADTGRLPDDDMLAAIVDQAILPAVGVDASERHRT</sequence>
<organism evidence="1 2">
    <name type="scientific">Micromonospora echinospora</name>
    <name type="common">Micromonospora purpurea</name>
    <dbReference type="NCBI Taxonomy" id="1877"/>
    <lineage>
        <taxon>Bacteria</taxon>
        <taxon>Bacillati</taxon>
        <taxon>Actinomycetota</taxon>
        <taxon>Actinomycetes</taxon>
        <taxon>Micromonosporales</taxon>
        <taxon>Micromonosporaceae</taxon>
        <taxon>Micromonospora</taxon>
    </lineage>
</organism>
<accession>A0A1C4Z4G2</accession>
<reference evidence="2" key="1">
    <citation type="submission" date="2016-06" db="EMBL/GenBank/DDBJ databases">
        <authorList>
            <person name="Varghese N."/>
            <person name="Submissions Spin"/>
        </authorList>
    </citation>
    <scope>NUCLEOTIDE SEQUENCE [LARGE SCALE GENOMIC DNA]</scope>
    <source>
        <strain evidence="2">DSM 43816</strain>
    </source>
</reference>
<gene>
    <name evidence="1" type="ORF">GA0070618_4759</name>
</gene>
<protein>
    <submittedName>
        <fullName evidence="1">Uncharacterized protein</fullName>
    </submittedName>
</protein>
<keyword evidence="2" id="KW-1185">Reference proteome</keyword>
<dbReference type="EMBL" id="LT607413">
    <property type="protein sequence ID" value="SCF27813.1"/>
    <property type="molecule type" value="Genomic_DNA"/>
</dbReference>
<proteinExistence type="predicted"/>